<evidence type="ECO:0000256" key="5">
    <source>
        <dbReference type="ARBA" id="ARBA00022727"/>
    </source>
</evidence>
<dbReference type="RefSeq" id="WP_093329641.1">
    <property type="nucleotide sequence ID" value="NZ_AP027363.1"/>
</dbReference>
<keyword evidence="14" id="KW-1185">Reference proteome</keyword>
<dbReference type="Gene3D" id="3.40.50.300">
    <property type="entry name" value="P-loop containing nucleotide triphosphate hydrolases"/>
    <property type="match status" value="1"/>
</dbReference>
<evidence type="ECO:0000256" key="6">
    <source>
        <dbReference type="ARBA" id="ARBA00022741"/>
    </source>
</evidence>
<comment type="similarity">
    <text evidence="1 11">Belongs to the thymidylate kinase family.</text>
</comment>
<dbReference type="NCBIfam" id="TIGR00041">
    <property type="entry name" value="DTMP_kinase"/>
    <property type="match status" value="1"/>
</dbReference>
<evidence type="ECO:0000256" key="1">
    <source>
        <dbReference type="ARBA" id="ARBA00009776"/>
    </source>
</evidence>
<organism evidence="13 14">
    <name type="scientific">Thalassotalea agarivorans</name>
    <name type="common">Thalassomonas agarivorans</name>
    <dbReference type="NCBI Taxonomy" id="349064"/>
    <lineage>
        <taxon>Bacteria</taxon>
        <taxon>Pseudomonadati</taxon>
        <taxon>Pseudomonadota</taxon>
        <taxon>Gammaproteobacteria</taxon>
        <taxon>Alteromonadales</taxon>
        <taxon>Colwelliaceae</taxon>
        <taxon>Thalassotalea</taxon>
    </lineage>
</organism>
<dbReference type="GO" id="GO:0006233">
    <property type="term" value="P:dTDP biosynthetic process"/>
    <property type="evidence" value="ECO:0007669"/>
    <property type="project" value="InterPro"/>
</dbReference>
<feature type="binding site" evidence="11">
    <location>
        <begin position="11"/>
        <end position="18"/>
    </location>
    <ligand>
        <name>ATP</name>
        <dbReference type="ChEBI" id="CHEBI:30616"/>
    </ligand>
</feature>
<keyword evidence="6 11" id="KW-0547">Nucleotide-binding</keyword>
<reference evidence="13 14" key="1">
    <citation type="submission" date="2016-10" db="EMBL/GenBank/DDBJ databases">
        <authorList>
            <person name="de Groot N.N."/>
        </authorList>
    </citation>
    <scope>NUCLEOTIDE SEQUENCE [LARGE SCALE GENOMIC DNA]</scope>
    <source>
        <strain evidence="13 14">DSM 19706</strain>
    </source>
</reference>
<dbReference type="GO" id="GO:0006227">
    <property type="term" value="P:dUDP biosynthetic process"/>
    <property type="evidence" value="ECO:0007669"/>
    <property type="project" value="TreeGrafter"/>
</dbReference>
<gene>
    <name evidence="11" type="primary">tmk</name>
    <name evidence="13" type="ORF">SAMN05660429_01942</name>
</gene>
<evidence type="ECO:0000256" key="8">
    <source>
        <dbReference type="ARBA" id="ARBA00022840"/>
    </source>
</evidence>
<keyword evidence="5 11" id="KW-0545">Nucleotide biosynthesis</keyword>
<evidence type="ECO:0000256" key="3">
    <source>
        <dbReference type="ARBA" id="ARBA00017144"/>
    </source>
</evidence>
<dbReference type="PROSITE" id="PS01331">
    <property type="entry name" value="THYMIDYLATE_KINASE"/>
    <property type="match status" value="1"/>
</dbReference>
<evidence type="ECO:0000259" key="12">
    <source>
        <dbReference type="Pfam" id="PF02223"/>
    </source>
</evidence>
<dbReference type="STRING" id="349064.SAMN05660429_01942"/>
<dbReference type="PANTHER" id="PTHR10344:SF4">
    <property type="entry name" value="UMP-CMP KINASE 2, MITOCHONDRIAL"/>
    <property type="match status" value="1"/>
</dbReference>
<dbReference type="EC" id="2.7.4.9" evidence="2 11"/>
<comment type="function">
    <text evidence="11">Phosphorylation of dTMP to form dTDP in both de novo and salvage pathways of dTTP synthesis.</text>
</comment>
<dbReference type="EMBL" id="FOHK01000008">
    <property type="protein sequence ID" value="SET49048.1"/>
    <property type="molecule type" value="Genomic_DNA"/>
</dbReference>
<dbReference type="PANTHER" id="PTHR10344">
    <property type="entry name" value="THYMIDYLATE KINASE"/>
    <property type="match status" value="1"/>
</dbReference>
<evidence type="ECO:0000313" key="13">
    <source>
        <dbReference type="EMBL" id="SET49048.1"/>
    </source>
</evidence>
<keyword evidence="7 11" id="KW-0418">Kinase</keyword>
<evidence type="ECO:0000256" key="10">
    <source>
        <dbReference type="ARBA" id="ARBA00048743"/>
    </source>
</evidence>
<protein>
    <recommendedName>
        <fullName evidence="3 11">Thymidylate kinase</fullName>
        <ecNumber evidence="2 11">2.7.4.9</ecNumber>
    </recommendedName>
    <alternativeName>
        <fullName evidence="9 11">dTMP kinase</fullName>
    </alternativeName>
</protein>
<evidence type="ECO:0000313" key="14">
    <source>
        <dbReference type="Proteomes" id="UP000199308"/>
    </source>
</evidence>
<dbReference type="GO" id="GO:0005524">
    <property type="term" value="F:ATP binding"/>
    <property type="evidence" value="ECO:0007669"/>
    <property type="project" value="UniProtKB-UniRule"/>
</dbReference>
<dbReference type="InterPro" id="IPR018094">
    <property type="entry name" value="Thymidylate_kinase"/>
</dbReference>
<evidence type="ECO:0000256" key="4">
    <source>
        <dbReference type="ARBA" id="ARBA00022679"/>
    </source>
</evidence>
<dbReference type="CDD" id="cd01672">
    <property type="entry name" value="TMPK"/>
    <property type="match status" value="1"/>
</dbReference>
<accession>A0A1I0EU01</accession>
<dbReference type="InterPro" id="IPR027417">
    <property type="entry name" value="P-loop_NTPase"/>
</dbReference>
<dbReference type="InterPro" id="IPR039430">
    <property type="entry name" value="Thymidylate_kin-like_dom"/>
</dbReference>
<dbReference type="FunFam" id="3.40.50.300:FF:000321">
    <property type="entry name" value="Thymidylate kinase"/>
    <property type="match status" value="1"/>
</dbReference>
<dbReference type="InterPro" id="IPR018095">
    <property type="entry name" value="Thymidylate_kin_CS"/>
</dbReference>
<keyword evidence="8 11" id="KW-0067">ATP-binding</keyword>
<dbReference type="GO" id="GO:0004798">
    <property type="term" value="F:dTMP kinase activity"/>
    <property type="evidence" value="ECO:0007669"/>
    <property type="project" value="UniProtKB-UniRule"/>
</dbReference>
<evidence type="ECO:0000256" key="7">
    <source>
        <dbReference type="ARBA" id="ARBA00022777"/>
    </source>
</evidence>
<dbReference type="OrthoDB" id="9774907at2"/>
<feature type="domain" description="Thymidylate kinase-like" evidence="12">
    <location>
        <begin position="9"/>
        <end position="198"/>
    </location>
</feature>
<dbReference type="Proteomes" id="UP000199308">
    <property type="component" value="Unassembled WGS sequence"/>
</dbReference>
<dbReference type="SUPFAM" id="SSF52540">
    <property type="entry name" value="P-loop containing nucleoside triphosphate hydrolases"/>
    <property type="match status" value="1"/>
</dbReference>
<sequence length="210" mass="23290">MTQGKFIVIEGMEGAGKSTAIAVVEAQLNKHGITFDKTREPGGTPMAESMRELVKSVDISETVTQETELMLMYASRSQLLANKIKPSLAQGRWVLGDRHDLSSQAYQGGGRQISADIMNTMADITLKGFKPDLTLYLDVTPEIGLARARGRGELDRIEQEDLSFFERVRARYQAIAEQDDSIHLIDATQSIEAVHEQIIDVVEAFIARHD</sequence>
<name>A0A1I0EU01_THASX</name>
<keyword evidence="4 11" id="KW-0808">Transferase</keyword>
<proteinExistence type="inferred from homology"/>
<evidence type="ECO:0000256" key="11">
    <source>
        <dbReference type="HAMAP-Rule" id="MF_00165"/>
    </source>
</evidence>
<dbReference type="AlphaFoldDB" id="A0A1I0EU01"/>
<dbReference type="GO" id="GO:0006235">
    <property type="term" value="P:dTTP biosynthetic process"/>
    <property type="evidence" value="ECO:0007669"/>
    <property type="project" value="UniProtKB-UniRule"/>
</dbReference>
<evidence type="ECO:0000256" key="9">
    <source>
        <dbReference type="ARBA" id="ARBA00029962"/>
    </source>
</evidence>
<dbReference type="Pfam" id="PF02223">
    <property type="entry name" value="Thymidylate_kin"/>
    <property type="match status" value="1"/>
</dbReference>
<dbReference type="HAMAP" id="MF_00165">
    <property type="entry name" value="Thymidylate_kinase"/>
    <property type="match status" value="1"/>
</dbReference>
<comment type="catalytic activity">
    <reaction evidence="10 11">
        <text>dTMP + ATP = dTDP + ADP</text>
        <dbReference type="Rhea" id="RHEA:13517"/>
        <dbReference type="ChEBI" id="CHEBI:30616"/>
        <dbReference type="ChEBI" id="CHEBI:58369"/>
        <dbReference type="ChEBI" id="CHEBI:63528"/>
        <dbReference type="ChEBI" id="CHEBI:456216"/>
        <dbReference type="EC" id="2.7.4.9"/>
    </reaction>
</comment>
<dbReference type="GO" id="GO:0005829">
    <property type="term" value="C:cytosol"/>
    <property type="evidence" value="ECO:0007669"/>
    <property type="project" value="TreeGrafter"/>
</dbReference>
<evidence type="ECO:0000256" key="2">
    <source>
        <dbReference type="ARBA" id="ARBA00012980"/>
    </source>
</evidence>